<name>A0A1G2HE38_9BACT</name>
<protein>
    <submittedName>
        <fullName evidence="1">Uncharacterized protein</fullName>
    </submittedName>
</protein>
<dbReference type="AlphaFoldDB" id="A0A1G2HE38"/>
<accession>A0A1G2HE38</accession>
<comment type="caution">
    <text evidence="1">The sequence shown here is derived from an EMBL/GenBank/DDBJ whole genome shotgun (WGS) entry which is preliminary data.</text>
</comment>
<evidence type="ECO:0000313" key="2">
    <source>
        <dbReference type="Proteomes" id="UP000178835"/>
    </source>
</evidence>
<sequence length="179" mass="20466">MATFVDLPYEELVKDAPKVVREGLSGTRMYVLPLPDSTDRAVIVELSASGHIMGAWTIVPGNAYRITPNKVRQMPLTENDPKTVRRFCRINGIAFTRIKYVKRNQIVRFEHPHHQGDTGERWIDTNDDPVVIVSCMTTGNPAHEWLILVVEDEEPKTWLEFCAIAMDWDLVKDGTYKLK</sequence>
<evidence type="ECO:0000313" key="1">
    <source>
        <dbReference type="EMBL" id="OGZ60734.1"/>
    </source>
</evidence>
<dbReference type="EMBL" id="MHOH01000014">
    <property type="protein sequence ID" value="OGZ60734.1"/>
    <property type="molecule type" value="Genomic_DNA"/>
</dbReference>
<gene>
    <name evidence="1" type="ORF">A2919_01090</name>
</gene>
<dbReference type="Proteomes" id="UP000178835">
    <property type="component" value="Unassembled WGS sequence"/>
</dbReference>
<reference evidence="1 2" key="1">
    <citation type="journal article" date="2016" name="Nat. Commun.">
        <title>Thousands of microbial genomes shed light on interconnected biogeochemical processes in an aquifer system.</title>
        <authorList>
            <person name="Anantharaman K."/>
            <person name="Brown C.T."/>
            <person name="Hug L.A."/>
            <person name="Sharon I."/>
            <person name="Castelle C.J."/>
            <person name="Probst A.J."/>
            <person name="Thomas B.C."/>
            <person name="Singh A."/>
            <person name="Wilkins M.J."/>
            <person name="Karaoz U."/>
            <person name="Brodie E.L."/>
            <person name="Williams K.H."/>
            <person name="Hubbard S.S."/>
            <person name="Banfield J.F."/>
        </authorList>
    </citation>
    <scope>NUCLEOTIDE SEQUENCE [LARGE SCALE GENOMIC DNA]</scope>
</reference>
<proteinExistence type="predicted"/>
<organism evidence="1 2">
    <name type="scientific">Candidatus Spechtbacteria bacterium RIFCSPLOWO2_01_FULL_43_12</name>
    <dbReference type="NCBI Taxonomy" id="1802162"/>
    <lineage>
        <taxon>Bacteria</taxon>
        <taxon>Candidatus Spechtiibacteriota</taxon>
    </lineage>
</organism>